<feature type="non-terminal residue" evidence="4">
    <location>
        <position position="425"/>
    </location>
</feature>
<organism evidence="4 5">
    <name type="scientific">Corynascus novoguineensis</name>
    <dbReference type="NCBI Taxonomy" id="1126955"/>
    <lineage>
        <taxon>Eukaryota</taxon>
        <taxon>Fungi</taxon>
        <taxon>Dikarya</taxon>
        <taxon>Ascomycota</taxon>
        <taxon>Pezizomycotina</taxon>
        <taxon>Sordariomycetes</taxon>
        <taxon>Sordariomycetidae</taxon>
        <taxon>Sordariales</taxon>
        <taxon>Chaetomiaceae</taxon>
        <taxon>Corynascus</taxon>
    </lineage>
</organism>
<dbReference type="PANTHER" id="PTHR38791">
    <property type="entry name" value="ZN(II)2CYS6 TRANSCRIPTION FACTOR (EUROFUNG)-RELATED-RELATED"/>
    <property type="match status" value="1"/>
</dbReference>
<reference evidence="4" key="2">
    <citation type="submission" date="2023-05" db="EMBL/GenBank/DDBJ databases">
        <authorList>
            <consortium name="Lawrence Berkeley National Laboratory"/>
            <person name="Steindorff A."/>
            <person name="Hensen N."/>
            <person name="Bonometti L."/>
            <person name="Westerberg I."/>
            <person name="Brannstrom I.O."/>
            <person name="Guillou S."/>
            <person name="Cros-Aarteil S."/>
            <person name="Calhoun S."/>
            <person name="Haridas S."/>
            <person name="Kuo A."/>
            <person name="Mondo S."/>
            <person name="Pangilinan J."/>
            <person name="Riley R."/>
            <person name="Labutti K."/>
            <person name="Andreopoulos B."/>
            <person name="Lipzen A."/>
            <person name="Chen C."/>
            <person name="Yanf M."/>
            <person name="Daum C."/>
            <person name="Ng V."/>
            <person name="Clum A."/>
            <person name="Ohm R."/>
            <person name="Martin F."/>
            <person name="Silar P."/>
            <person name="Natvig D."/>
            <person name="Lalanne C."/>
            <person name="Gautier V."/>
            <person name="Ament-Velasquez S.L."/>
            <person name="Kruys A."/>
            <person name="Hutchinson M.I."/>
            <person name="Powell A.J."/>
            <person name="Barry K."/>
            <person name="Miller A.N."/>
            <person name="Grigoriev I.V."/>
            <person name="Debuchy R."/>
            <person name="Gladieux P."/>
            <person name="Thoren M.H."/>
            <person name="Johannesson H."/>
        </authorList>
    </citation>
    <scope>NUCLEOTIDE SEQUENCE</scope>
    <source>
        <strain evidence="4">CBS 359.72</strain>
    </source>
</reference>
<dbReference type="Pfam" id="PF11951">
    <property type="entry name" value="Fungal_trans_2"/>
    <property type="match status" value="1"/>
</dbReference>
<dbReference type="Proteomes" id="UP001303647">
    <property type="component" value="Unassembled WGS sequence"/>
</dbReference>
<accession>A0AAN7CKK2</accession>
<evidence type="ECO:0000256" key="2">
    <source>
        <dbReference type="SAM" id="MobiDB-lite"/>
    </source>
</evidence>
<dbReference type="GO" id="GO:0008270">
    <property type="term" value="F:zinc ion binding"/>
    <property type="evidence" value="ECO:0007669"/>
    <property type="project" value="InterPro"/>
</dbReference>
<gene>
    <name evidence="4" type="ORF">C7999DRAFT_18284</name>
</gene>
<feature type="region of interest" description="Disordered" evidence="2">
    <location>
        <begin position="65"/>
        <end position="128"/>
    </location>
</feature>
<name>A0AAN7CKK2_9PEZI</name>
<feature type="compositionally biased region" description="Polar residues" evidence="2">
    <location>
        <begin position="1"/>
        <end position="17"/>
    </location>
</feature>
<comment type="caution">
    <text evidence="4">The sequence shown here is derived from an EMBL/GenBank/DDBJ whole genome shotgun (WGS) entry which is preliminary data.</text>
</comment>
<dbReference type="CDD" id="cd00067">
    <property type="entry name" value="GAL4"/>
    <property type="match status" value="1"/>
</dbReference>
<dbReference type="Gene3D" id="4.10.240.10">
    <property type="entry name" value="Zn(2)-C6 fungal-type DNA-binding domain"/>
    <property type="match status" value="1"/>
</dbReference>
<dbReference type="SMART" id="SM00066">
    <property type="entry name" value="GAL4"/>
    <property type="match status" value="1"/>
</dbReference>
<evidence type="ECO:0000259" key="3">
    <source>
        <dbReference type="PROSITE" id="PS50048"/>
    </source>
</evidence>
<feature type="region of interest" description="Disordered" evidence="2">
    <location>
        <begin position="1"/>
        <end position="20"/>
    </location>
</feature>
<sequence length="425" mass="47765">MSSPSSYTRATSESTPDVTERQQCWECRRRRLVCDGTQPVCTRCRAARIVCPGYADKKPLTWLAPGQVMSRTRRKKSPRPPNSRASQRKSSSNNRRTGKVSATLRDTATDSDSSRALQTESQEPQAELVRPVELRPEVVDVFEALMYYNGHIFPKLLEYQLAPCAYVMPLVLVEGIPPSITHTLVSVVVSHRIMQMTDDPASDQLVKPMWNRLYRHRDIAVREIAQLVANEQKRKSRVTLVAVYTLFFAMLQQSFTPCWRTHIDAFMSLANLWGGFSKVLRDMPELEMSMMAVFIVGILANTTSPRNDQFRVASHSETLAIAEAYYTETYYPSVSLPRPLLTAIIEVNDLRTAVTAFPSSEITASALGLLSRIESFSPEAFAAAKPVAVRREWRLLAEMYHATTFLYALLSLQSSGVIPTPASHL</sequence>
<dbReference type="InterPro" id="IPR021858">
    <property type="entry name" value="Fun_TF"/>
</dbReference>
<dbReference type="GO" id="GO:0000981">
    <property type="term" value="F:DNA-binding transcription factor activity, RNA polymerase II-specific"/>
    <property type="evidence" value="ECO:0007669"/>
    <property type="project" value="InterPro"/>
</dbReference>
<feature type="compositionally biased region" description="Polar residues" evidence="2">
    <location>
        <begin position="104"/>
        <end position="124"/>
    </location>
</feature>
<evidence type="ECO:0000313" key="4">
    <source>
        <dbReference type="EMBL" id="KAK4243356.1"/>
    </source>
</evidence>
<dbReference type="AlphaFoldDB" id="A0AAN7CKK2"/>
<dbReference type="SUPFAM" id="SSF57701">
    <property type="entry name" value="Zn2/Cys6 DNA-binding domain"/>
    <property type="match status" value="1"/>
</dbReference>
<keyword evidence="1" id="KW-0539">Nucleus</keyword>
<proteinExistence type="predicted"/>
<dbReference type="EMBL" id="MU857828">
    <property type="protein sequence ID" value="KAK4243356.1"/>
    <property type="molecule type" value="Genomic_DNA"/>
</dbReference>
<evidence type="ECO:0000256" key="1">
    <source>
        <dbReference type="ARBA" id="ARBA00023242"/>
    </source>
</evidence>
<dbReference type="InterPro" id="IPR053175">
    <property type="entry name" value="DHMBA_Reg_Transcription_Factor"/>
</dbReference>
<dbReference type="Pfam" id="PF00172">
    <property type="entry name" value="Zn_clus"/>
    <property type="match status" value="1"/>
</dbReference>
<dbReference type="InterPro" id="IPR001138">
    <property type="entry name" value="Zn2Cys6_DnaBD"/>
</dbReference>
<protein>
    <recommendedName>
        <fullName evidence="3">Zn(2)-C6 fungal-type domain-containing protein</fullName>
    </recommendedName>
</protein>
<feature type="domain" description="Zn(2)-C6 fungal-type" evidence="3">
    <location>
        <begin position="23"/>
        <end position="51"/>
    </location>
</feature>
<reference evidence="4" key="1">
    <citation type="journal article" date="2023" name="Mol. Phylogenet. Evol.">
        <title>Genome-scale phylogeny and comparative genomics of the fungal order Sordariales.</title>
        <authorList>
            <person name="Hensen N."/>
            <person name="Bonometti L."/>
            <person name="Westerberg I."/>
            <person name="Brannstrom I.O."/>
            <person name="Guillou S."/>
            <person name="Cros-Aarteil S."/>
            <person name="Calhoun S."/>
            <person name="Haridas S."/>
            <person name="Kuo A."/>
            <person name="Mondo S."/>
            <person name="Pangilinan J."/>
            <person name="Riley R."/>
            <person name="LaButti K."/>
            <person name="Andreopoulos B."/>
            <person name="Lipzen A."/>
            <person name="Chen C."/>
            <person name="Yan M."/>
            <person name="Daum C."/>
            <person name="Ng V."/>
            <person name="Clum A."/>
            <person name="Steindorff A."/>
            <person name="Ohm R.A."/>
            <person name="Martin F."/>
            <person name="Silar P."/>
            <person name="Natvig D.O."/>
            <person name="Lalanne C."/>
            <person name="Gautier V."/>
            <person name="Ament-Velasquez S.L."/>
            <person name="Kruys A."/>
            <person name="Hutchinson M.I."/>
            <person name="Powell A.J."/>
            <person name="Barry K."/>
            <person name="Miller A.N."/>
            <person name="Grigoriev I.V."/>
            <person name="Debuchy R."/>
            <person name="Gladieux P."/>
            <person name="Hiltunen Thoren M."/>
            <person name="Johannesson H."/>
        </authorList>
    </citation>
    <scope>NUCLEOTIDE SEQUENCE</scope>
    <source>
        <strain evidence="4">CBS 359.72</strain>
    </source>
</reference>
<dbReference type="InterPro" id="IPR036864">
    <property type="entry name" value="Zn2-C6_fun-type_DNA-bd_sf"/>
</dbReference>
<dbReference type="PANTHER" id="PTHR38791:SF11">
    <property type="entry name" value="ZN(II)2CYS6 TRANSCRIPTION FACTOR (EUROFUNG)"/>
    <property type="match status" value="1"/>
</dbReference>
<evidence type="ECO:0000313" key="5">
    <source>
        <dbReference type="Proteomes" id="UP001303647"/>
    </source>
</evidence>
<dbReference type="PROSITE" id="PS50048">
    <property type="entry name" value="ZN2_CY6_FUNGAL_2"/>
    <property type="match status" value="1"/>
</dbReference>
<keyword evidence="5" id="KW-1185">Reference proteome</keyword>